<dbReference type="GO" id="GO:0003700">
    <property type="term" value="F:DNA-binding transcription factor activity"/>
    <property type="evidence" value="ECO:0007669"/>
    <property type="project" value="InterPro"/>
</dbReference>
<evidence type="ECO:0000256" key="3">
    <source>
        <dbReference type="ARBA" id="ARBA00023163"/>
    </source>
</evidence>
<dbReference type="GO" id="GO:0043565">
    <property type="term" value="F:sequence-specific DNA binding"/>
    <property type="evidence" value="ECO:0007669"/>
    <property type="project" value="InterPro"/>
</dbReference>
<dbReference type="InterPro" id="IPR009057">
    <property type="entry name" value="Homeodomain-like_sf"/>
</dbReference>
<keyword evidence="4" id="KW-1133">Transmembrane helix</keyword>
<comment type="caution">
    <text evidence="6">The sequence shown here is derived from an EMBL/GenBank/DDBJ whole genome shotgun (WGS) entry which is preliminary data.</text>
</comment>
<evidence type="ECO:0000256" key="2">
    <source>
        <dbReference type="ARBA" id="ARBA00023125"/>
    </source>
</evidence>
<dbReference type="PRINTS" id="PR00032">
    <property type="entry name" value="HTHARAC"/>
</dbReference>
<keyword evidence="7" id="KW-1185">Reference proteome</keyword>
<dbReference type="RefSeq" id="WP_190929943.1">
    <property type="nucleotide sequence ID" value="NZ_JACXJA010000028.1"/>
</dbReference>
<accession>A0A927CDN3</accession>
<dbReference type="InterPro" id="IPR018060">
    <property type="entry name" value="HTH_AraC"/>
</dbReference>
<evidence type="ECO:0000259" key="5">
    <source>
        <dbReference type="PROSITE" id="PS01124"/>
    </source>
</evidence>
<gene>
    <name evidence="6" type="ORF">IDH45_20255</name>
</gene>
<organism evidence="6 7">
    <name type="scientific">Paenibacillus oceani</name>
    <dbReference type="NCBI Taxonomy" id="2772510"/>
    <lineage>
        <taxon>Bacteria</taxon>
        <taxon>Bacillati</taxon>
        <taxon>Bacillota</taxon>
        <taxon>Bacilli</taxon>
        <taxon>Bacillales</taxon>
        <taxon>Paenibacillaceae</taxon>
        <taxon>Paenibacillus</taxon>
    </lineage>
</organism>
<dbReference type="AlphaFoldDB" id="A0A927CDN3"/>
<keyword evidence="3" id="KW-0804">Transcription</keyword>
<dbReference type="Gene3D" id="1.10.10.60">
    <property type="entry name" value="Homeodomain-like"/>
    <property type="match status" value="2"/>
</dbReference>
<proteinExistence type="predicted"/>
<dbReference type="PANTHER" id="PTHR43280">
    <property type="entry name" value="ARAC-FAMILY TRANSCRIPTIONAL REGULATOR"/>
    <property type="match status" value="1"/>
</dbReference>
<name>A0A927CDN3_9BACL</name>
<dbReference type="Proteomes" id="UP000639396">
    <property type="component" value="Unassembled WGS sequence"/>
</dbReference>
<dbReference type="SUPFAM" id="SSF46689">
    <property type="entry name" value="Homeodomain-like"/>
    <property type="match status" value="2"/>
</dbReference>
<protein>
    <submittedName>
        <fullName evidence="6">Helix-turn-helix domain-containing protein</fullName>
    </submittedName>
</protein>
<dbReference type="InterPro" id="IPR020449">
    <property type="entry name" value="Tscrpt_reg_AraC-type_HTH"/>
</dbReference>
<keyword evidence="1" id="KW-0805">Transcription regulation</keyword>
<dbReference type="SMART" id="SM00342">
    <property type="entry name" value="HTH_ARAC"/>
    <property type="match status" value="1"/>
</dbReference>
<dbReference type="InterPro" id="IPR041522">
    <property type="entry name" value="CdaR_GGDEF"/>
</dbReference>
<evidence type="ECO:0000256" key="1">
    <source>
        <dbReference type="ARBA" id="ARBA00023015"/>
    </source>
</evidence>
<evidence type="ECO:0000313" key="6">
    <source>
        <dbReference type="EMBL" id="MBD2864321.1"/>
    </source>
</evidence>
<dbReference type="Pfam" id="PF12833">
    <property type="entry name" value="HTH_18"/>
    <property type="match status" value="1"/>
</dbReference>
<evidence type="ECO:0000256" key="4">
    <source>
        <dbReference type="SAM" id="Phobius"/>
    </source>
</evidence>
<feature type="transmembrane region" description="Helical" evidence="4">
    <location>
        <begin position="12"/>
        <end position="35"/>
    </location>
</feature>
<feature type="domain" description="HTH araC/xylS-type" evidence="5">
    <location>
        <begin position="653"/>
        <end position="752"/>
    </location>
</feature>
<evidence type="ECO:0000313" key="7">
    <source>
        <dbReference type="Proteomes" id="UP000639396"/>
    </source>
</evidence>
<keyword evidence="4" id="KW-0472">Membrane</keyword>
<feature type="transmembrane region" description="Helical" evidence="4">
    <location>
        <begin position="296"/>
        <end position="316"/>
    </location>
</feature>
<keyword evidence="4" id="KW-0812">Transmembrane</keyword>
<dbReference type="PANTHER" id="PTHR43280:SF28">
    <property type="entry name" value="HTH-TYPE TRANSCRIPTIONAL ACTIVATOR RHAS"/>
    <property type="match status" value="1"/>
</dbReference>
<dbReference type="PROSITE" id="PS01124">
    <property type="entry name" value="HTH_ARAC_FAMILY_2"/>
    <property type="match status" value="1"/>
</dbReference>
<sequence length="761" mass="84750">MDKPSVMRSKWFYRYLLSYIAVLAVPLLVIGLLVYNDFMRTLREEVTASNWSLLSQVKEVIDVRMGELDKIAYQISSNPQLTPYAATKDVYQGMKVIRELKNYAAGNSFIAELVLHMRGFPMLYSSFSSYPLDSFAGESYKFGEWSQEQFERDLDGADVRLRPAETAGIRQGDRIIPYVVPIPYKDEAPYGNVLFMLSEQSIKAVIRHVLADYGGNTFIVDPAGRIVTSLAAESRFDLADLLSRIGAEGNGSIEAELDGETYYATYIRSAHPMAWTYVTLVEKSRVLAPVVRVRKLALAGLGVTLLFGAAVIWMLMRLNYNPLRSLKQFAESLSGRRAAGGAAVHDELEAIRRAVSGISEDSSVLREQLHRSKPAMRAFLISQLIKGHVRDIGDFNKAGKNCGLDFQGGYFRIAVFLFRDSLGGEEAALSREQLLPFIERQLASETECGALDAVEPDRALLLLAASSPEETDVRAALERCRQAIFERWGVQATIGLGRAVRETREIGQSYIEATTALEYRLVQGRNRLISFADVGEAAAGGYSKSELAALEVALKQGNADKIRESVDEVMALVHRSGPSLFMARSICYELIHTVLRPLDELNVGDEPLPLPDALSLFAFETVEELAELVHEVSQSIGKRIKMSKESGNYALKEELLAYIDRHYADYHFSLQTMAEALGMSSSYLSRYFKDQTGYTVSQVLNQVRMNQAKALLRAEDISIAELVSRIGYASTSSFIRKFRECEGLTPGEYRKLVVKDGISES</sequence>
<dbReference type="Pfam" id="PF17853">
    <property type="entry name" value="GGDEF_2"/>
    <property type="match status" value="1"/>
</dbReference>
<dbReference type="EMBL" id="JACXJA010000028">
    <property type="protein sequence ID" value="MBD2864321.1"/>
    <property type="molecule type" value="Genomic_DNA"/>
</dbReference>
<keyword evidence="2" id="KW-0238">DNA-binding</keyword>
<reference evidence="6" key="1">
    <citation type="submission" date="2020-09" db="EMBL/GenBank/DDBJ databases">
        <title>A novel bacterium of genus Paenibacillus, isolated from South China Sea.</title>
        <authorList>
            <person name="Huang H."/>
            <person name="Mo K."/>
            <person name="Hu Y."/>
        </authorList>
    </citation>
    <scope>NUCLEOTIDE SEQUENCE</scope>
    <source>
        <strain evidence="6">IB182363</strain>
    </source>
</reference>